<evidence type="ECO:0000313" key="2">
    <source>
        <dbReference type="EMBL" id="SUZ59750.1"/>
    </source>
</evidence>
<dbReference type="InterPro" id="IPR018551">
    <property type="entry name" value="DUF2007"/>
</dbReference>
<accession>A0A381NYS2</accession>
<reference evidence="2" key="1">
    <citation type="submission" date="2018-05" db="EMBL/GenBank/DDBJ databases">
        <authorList>
            <person name="Lanie J.A."/>
            <person name="Ng W.-L."/>
            <person name="Kazmierczak K.M."/>
            <person name="Andrzejewski T.M."/>
            <person name="Davidsen T.M."/>
            <person name="Wayne K.J."/>
            <person name="Tettelin H."/>
            <person name="Glass J.I."/>
            <person name="Rusch D."/>
            <person name="Podicherti R."/>
            <person name="Tsui H.-C.T."/>
            <person name="Winkler M.E."/>
        </authorList>
    </citation>
    <scope>NUCLEOTIDE SEQUENCE</scope>
</reference>
<gene>
    <name evidence="2" type="ORF">METZ01_LOCUS12604</name>
</gene>
<name>A0A381NYS2_9ZZZZ</name>
<sequence length="114" mass="12170">MAAPLVKLCIVANVADAHLLTALLEQEGIAAVVRGDGFVPLQGGSLFRMETRPSVWVLDDDSLERAKELAKEFGQEAGGADAPSWRCRCGETSEAQFSECWNCGRPKPPVPSAA</sequence>
<dbReference type="AlphaFoldDB" id="A0A381NYS2"/>
<proteinExistence type="predicted"/>
<feature type="domain" description="DUF2007" evidence="1">
    <location>
        <begin position="11"/>
        <end position="73"/>
    </location>
</feature>
<protein>
    <recommendedName>
        <fullName evidence="1">DUF2007 domain-containing protein</fullName>
    </recommendedName>
</protein>
<evidence type="ECO:0000259" key="1">
    <source>
        <dbReference type="Pfam" id="PF09413"/>
    </source>
</evidence>
<dbReference type="Pfam" id="PF09413">
    <property type="entry name" value="DUF2007"/>
    <property type="match status" value="1"/>
</dbReference>
<organism evidence="2">
    <name type="scientific">marine metagenome</name>
    <dbReference type="NCBI Taxonomy" id="408172"/>
    <lineage>
        <taxon>unclassified sequences</taxon>
        <taxon>metagenomes</taxon>
        <taxon>ecological metagenomes</taxon>
    </lineage>
</organism>
<dbReference type="EMBL" id="UINC01000697">
    <property type="protein sequence ID" value="SUZ59750.1"/>
    <property type="molecule type" value="Genomic_DNA"/>
</dbReference>
<dbReference type="Gene3D" id="3.30.70.790">
    <property type="entry name" value="UreE, C-terminal domain"/>
    <property type="match status" value="1"/>
</dbReference>